<sequence>MAKVVIFLTCVLVLFVVAEATRIKTKPSKDDIDHHAEMIKLARKAAKDTATSGSRLGKILSVIKEYKNKFWGGKSWASIKKELPKPRLQTDTKESKQKENLKLEVAQNDKTADVVTNNGGFTHTVWFAVGAACLCGVVILALIGVIARKRILRMHERRRLADGLVTNDFNDDAFAEQDEVVFDIKENPLSS</sequence>
<evidence type="ECO:0000313" key="1">
    <source>
        <dbReference type="EMBL" id="CAH1798325.1"/>
    </source>
</evidence>
<name>A0A8J1XK90_OWEFU</name>
<keyword evidence="2" id="KW-1185">Reference proteome</keyword>
<dbReference type="AlphaFoldDB" id="A0A8J1XK90"/>
<accession>A0A8J1XK90</accession>
<dbReference type="EMBL" id="CAIIXF020000011">
    <property type="protein sequence ID" value="CAH1798325.1"/>
    <property type="molecule type" value="Genomic_DNA"/>
</dbReference>
<reference evidence="1" key="1">
    <citation type="submission" date="2022-03" db="EMBL/GenBank/DDBJ databases">
        <authorList>
            <person name="Martin C."/>
        </authorList>
    </citation>
    <scope>NUCLEOTIDE SEQUENCE</scope>
</reference>
<protein>
    <submittedName>
        <fullName evidence="1">Uncharacterized protein</fullName>
    </submittedName>
</protein>
<gene>
    <name evidence="1" type="ORF">OFUS_LOCUS22479</name>
</gene>
<comment type="caution">
    <text evidence="1">The sequence shown here is derived from an EMBL/GenBank/DDBJ whole genome shotgun (WGS) entry which is preliminary data.</text>
</comment>
<dbReference type="Proteomes" id="UP000749559">
    <property type="component" value="Unassembled WGS sequence"/>
</dbReference>
<evidence type="ECO:0000313" key="2">
    <source>
        <dbReference type="Proteomes" id="UP000749559"/>
    </source>
</evidence>
<organism evidence="1 2">
    <name type="scientific">Owenia fusiformis</name>
    <name type="common">Polychaete worm</name>
    <dbReference type="NCBI Taxonomy" id="6347"/>
    <lineage>
        <taxon>Eukaryota</taxon>
        <taxon>Metazoa</taxon>
        <taxon>Spiralia</taxon>
        <taxon>Lophotrochozoa</taxon>
        <taxon>Annelida</taxon>
        <taxon>Polychaeta</taxon>
        <taxon>Sedentaria</taxon>
        <taxon>Canalipalpata</taxon>
        <taxon>Sabellida</taxon>
        <taxon>Oweniida</taxon>
        <taxon>Oweniidae</taxon>
        <taxon>Owenia</taxon>
    </lineage>
</organism>
<proteinExistence type="predicted"/>